<dbReference type="Gene3D" id="3.40.367.20">
    <property type="match status" value="1"/>
</dbReference>
<dbReference type="Proteomes" id="UP000257039">
    <property type="component" value="Unassembled WGS sequence"/>
</dbReference>
<dbReference type="SUPFAM" id="SSF53067">
    <property type="entry name" value="Actin-like ATPase domain"/>
    <property type="match status" value="1"/>
</dbReference>
<keyword evidence="7" id="KW-1185">Reference proteome</keyword>
<sequence length="329" mass="35570">MNGSEEVVVSSQIALVGDIGGTNARFALFDLSTQSLQQIQVLACKDYANIDQAITHYLNQQSVSPEQACLAFACPVHNAQVRMTNNHWYFDKQTLKTDLGLKQLRIINDFTALALALPVLSEKDLCQVGEGDSVKDKPKLVMGPGTGMGMAGLVRTQQGWLPIPTEGGHVDFAPRNELEVEVWRYLHRCFEHVSVERILSGSGLVNLYQALAAVSGQEISVVDPSYITTEGCEGTDKLACQTLEMFSEILGAVAGNAALTIGALGGVYIAGGIIPRFKAHFMKSGFRNAFIDKGRFRDYLNAIPSYLVLAEYPGLLGAAQGLVSSERLG</sequence>
<dbReference type="AlphaFoldDB" id="A0A4P9VJT5"/>
<feature type="binding site" evidence="3">
    <location>
        <begin position="17"/>
        <end position="22"/>
    </location>
    <ligand>
        <name>ATP</name>
        <dbReference type="ChEBI" id="CHEBI:30616"/>
    </ligand>
</feature>
<organism evidence="6 7">
    <name type="scientific">Zooshikella ganghwensis</name>
    <dbReference type="NCBI Taxonomy" id="202772"/>
    <lineage>
        <taxon>Bacteria</taxon>
        <taxon>Pseudomonadati</taxon>
        <taxon>Pseudomonadota</taxon>
        <taxon>Gammaproteobacteria</taxon>
        <taxon>Oceanospirillales</taxon>
        <taxon>Zooshikellaceae</taxon>
        <taxon>Zooshikella</taxon>
    </lineage>
</organism>
<dbReference type="NCBIfam" id="NF001415">
    <property type="entry name" value="PRK00292.1-2"/>
    <property type="match status" value="1"/>
</dbReference>
<dbReference type="InterPro" id="IPR043129">
    <property type="entry name" value="ATPase_NBD"/>
</dbReference>
<keyword evidence="3" id="KW-0067">ATP-binding</keyword>
<dbReference type="Pfam" id="PF02685">
    <property type="entry name" value="Glucokinase"/>
    <property type="match status" value="1"/>
</dbReference>
<dbReference type="Gene3D" id="3.30.420.40">
    <property type="match status" value="1"/>
</dbReference>
<keyword evidence="3" id="KW-0963">Cytoplasm</keyword>
<dbReference type="NCBIfam" id="NF001416">
    <property type="entry name" value="PRK00292.1-3"/>
    <property type="match status" value="1"/>
</dbReference>
<keyword evidence="3" id="KW-0324">Glycolysis</keyword>
<protein>
    <recommendedName>
        <fullName evidence="3">Glucokinase</fullName>
        <ecNumber evidence="3">2.7.1.2</ecNumber>
    </recommendedName>
    <alternativeName>
        <fullName evidence="3">Glucose kinase</fullName>
    </alternativeName>
</protein>
<evidence type="ECO:0000256" key="3">
    <source>
        <dbReference type="HAMAP-Rule" id="MF_00524"/>
    </source>
</evidence>
<accession>A0A4P9VJT5</accession>
<proteinExistence type="inferred from homology"/>
<dbReference type="InterPro" id="IPR050201">
    <property type="entry name" value="Bacterial_glucokinase"/>
</dbReference>
<feature type="transmembrane region" description="Helical" evidence="5">
    <location>
        <begin position="249"/>
        <end position="274"/>
    </location>
</feature>
<dbReference type="GO" id="GO:0005536">
    <property type="term" value="F:D-glucose binding"/>
    <property type="evidence" value="ECO:0007669"/>
    <property type="project" value="InterPro"/>
</dbReference>
<dbReference type="PANTHER" id="PTHR47690">
    <property type="entry name" value="GLUCOKINASE"/>
    <property type="match status" value="1"/>
</dbReference>
<comment type="catalytic activity">
    <reaction evidence="3">
        <text>D-glucose + ATP = D-glucose 6-phosphate + ADP + H(+)</text>
        <dbReference type="Rhea" id="RHEA:17825"/>
        <dbReference type="ChEBI" id="CHEBI:4167"/>
        <dbReference type="ChEBI" id="CHEBI:15378"/>
        <dbReference type="ChEBI" id="CHEBI:30616"/>
        <dbReference type="ChEBI" id="CHEBI:61548"/>
        <dbReference type="ChEBI" id="CHEBI:456216"/>
        <dbReference type="EC" id="2.7.1.2"/>
    </reaction>
</comment>
<dbReference type="PANTHER" id="PTHR47690:SF1">
    <property type="entry name" value="GLUCOKINASE"/>
    <property type="match status" value="1"/>
</dbReference>
<dbReference type="EMBL" id="NDXW01000001">
    <property type="protein sequence ID" value="RDH42420.1"/>
    <property type="molecule type" value="Genomic_DNA"/>
</dbReference>
<comment type="caution">
    <text evidence="6">The sequence shown here is derived from an EMBL/GenBank/DDBJ whole genome shotgun (WGS) entry which is preliminary data.</text>
</comment>
<keyword evidence="5" id="KW-0472">Membrane</keyword>
<dbReference type="GO" id="GO:0006096">
    <property type="term" value="P:glycolytic process"/>
    <property type="evidence" value="ECO:0007669"/>
    <property type="project" value="UniProtKB-UniRule"/>
</dbReference>
<keyword evidence="2 3" id="KW-0418">Kinase</keyword>
<dbReference type="GO" id="GO:0005829">
    <property type="term" value="C:cytosol"/>
    <property type="evidence" value="ECO:0007669"/>
    <property type="project" value="TreeGrafter"/>
</dbReference>
<evidence type="ECO:0000256" key="2">
    <source>
        <dbReference type="ARBA" id="ARBA00022777"/>
    </source>
</evidence>
<dbReference type="InterPro" id="IPR003836">
    <property type="entry name" value="Glucokinase"/>
</dbReference>
<keyword evidence="3" id="KW-0547">Nucleotide-binding</keyword>
<reference evidence="6 7" key="1">
    <citation type="submission" date="2017-04" db="EMBL/GenBank/DDBJ databases">
        <title>Draft genome sequence of Zooshikella ganghwensis VG4 isolated from Red Sea sediments.</title>
        <authorList>
            <person name="Rehman Z."/>
            <person name="Alam I."/>
            <person name="Kamau A."/>
            <person name="Bajic V."/>
            <person name="Leiknes T."/>
        </authorList>
    </citation>
    <scope>NUCLEOTIDE SEQUENCE [LARGE SCALE GENOMIC DNA]</scope>
    <source>
        <strain evidence="6 7">VG4</strain>
    </source>
</reference>
<comment type="similarity">
    <text evidence="3 4">Belongs to the bacterial glucokinase family.</text>
</comment>
<dbReference type="GO" id="GO:0005524">
    <property type="term" value="F:ATP binding"/>
    <property type="evidence" value="ECO:0007669"/>
    <property type="project" value="UniProtKB-UniRule"/>
</dbReference>
<evidence type="ECO:0000256" key="5">
    <source>
        <dbReference type="SAM" id="Phobius"/>
    </source>
</evidence>
<evidence type="ECO:0000313" key="6">
    <source>
        <dbReference type="EMBL" id="RDH42420.1"/>
    </source>
</evidence>
<keyword evidence="1 3" id="KW-0808">Transferase</keyword>
<evidence type="ECO:0000313" key="7">
    <source>
        <dbReference type="Proteomes" id="UP000257039"/>
    </source>
</evidence>
<name>A0A4P9VJT5_9GAMM</name>
<comment type="subcellular location">
    <subcellularLocation>
        <location evidence="3">Cytoplasm</location>
    </subcellularLocation>
</comment>
<gene>
    <name evidence="3" type="primary">glk</name>
    <name evidence="6" type="ORF">B9G39_02600</name>
</gene>
<dbReference type="EC" id="2.7.1.2" evidence="3"/>
<keyword evidence="5" id="KW-0812">Transmembrane</keyword>
<dbReference type="CDD" id="cd24008">
    <property type="entry name" value="ASKHA_NBD_GLK"/>
    <property type="match status" value="1"/>
</dbReference>
<dbReference type="NCBIfam" id="TIGR00749">
    <property type="entry name" value="glk"/>
    <property type="match status" value="1"/>
</dbReference>
<evidence type="ECO:0000256" key="1">
    <source>
        <dbReference type="ARBA" id="ARBA00022679"/>
    </source>
</evidence>
<dbReference type="HAMAP" id="MF_00524">
    <property type="entry name" value="Glucokinase"/>
    <property type="match status" value="1"/>
</dbReference>
<evidence type="ECO:0000256" key="4">
    <source>
        <dbReference type="RuleBase" id="RU004046"/>
    </source>
</evidence>
<keyword evidence="5" id="KW-1133">Transmembrane helix</keyword>
<dbReference type="GO" id="GO:0004340">
    <property type="term" value="F:glucokinase activity"/>
    <property type="evidence" value="ECO:0007669"/>
    <property type="project" value="UniProtKB-UniRule"/>
</dbReference>